<organism evidence="1">
    <name type="scientific">Picea glauca</name>
    <name type="common">White spruce</name>
    <name type="synonym">Pinus glauca</name>
    <dbReference type="NCBI Taxonomy" id="3330"/>
    <lineage>
        <taxon>Eukaryota</taxon>
        <taxon>Viridiplantae</taxon>
        <taxon>Streptophyta</taxon>
        <taxon>Embryophyta</taxon>
        <taxon>Tracheophyta</taxon>
        <taxon>Spermatophyta</taxon>
        <taxon>Pinopsida</taxon>
        <taxon>Pinidae</taxon>
        <taxon>Conifers I</taxon>
        <taxon>Pinales</taxon>
        <taxon>Pinaceae</taxon>
        <taxon>Picea</taxon>
    </lineage>
</organism>
<sequence length="44" mass="5070">MFQLNFLPAGPNQSSLFSKVKRRYASQSEVVVNEAYYPSEVHHI</sequence>
<dbReference type="EMBL" id="LKAM01000001">
    <property type="protein sequence ID" value="KUM50815.1"/>
    <property type="molecule type" value="Genomic_DNA"/>
</dbReference>
<proteinExistence type="predicted"/>
<keyword evidence="1" id="KW-0496">Mitochondrion</keyword>
<reference evidence="1" key="1">
    <citation type="journal article" date="2015" name="Genome Biol. Evol.">
        <title>Organellar Genomes of White Spruce (Picea glauca): Assembly and Annotation.</title>
        <authorList>
            <person name="Jackman S.D."/>
            <person name="Warren R.L."/>
            <person name="Gibb E.A."/>
            <person name="Vandervalk B.P."/>
            <person name="Mohamadi H."/>
            <person name="Chu J."/>
            <person name="Raymond A."/>
            <person name="Pleasance S."/>
            <person name="Coope R."/>
            <person name="Wildung M.R."/>
            <person name="Ritland C.E."/>
            <person name="Bousquet J."/>
            <person name="Jones S.J."/>
            <person name="Bohlmann J."/>
            <person name="Birol I."/>
        </authorList>
    </citation>
    <scope>NUCLEOTIDE SEQUENCE [LARGE SCALE GENOMIC DNA]</scope>
    <source>
        <tissue evidence="1">Flushing bud</tissue>
    </source>
</reference>
<comment type="caution">
    <text evidence="1">The sequence shown here is derived from an EMBL/GenBank/DDBJ whole genome shotgun (WGS) entry which is preliminary data.</text>
</comment>
<protein>
    <submittedName>
        <fullName evidence="1">Uncharacterized protein</fullName>
    </submittedName>
</protein>
<gene>
    <name evidence="1" type="ORF">ABT39_MTgene659</name>
    <name evidence="2" type="ORF">ABT39_MTgene660</name>
</gene>
<dbReference type="EMBL" id="LKAM01000001">
    <property type="protein sequence ID" value="KUM50816.1"/>
    <property type="molecule type" value="Genomic_DNA"/>
</dbReference>
<evidence type="ECO:0000313" key="2">
    <source>
        <dbReference type="EMBL" id="KUM50816.1"/>
    </source>
</evidence>
<geneLocation type="mitochondrion" evidence="1"/>
<accession>A0A101M4G0</accession>
<name>A0A101M4G0_PICGL</name>
<evidence type="ECO:0000313" key="1">
    <source>
        <dbReference type="EMBL" id="KUM50815.1"/>
    </source>
</evidence>
<dbReference type="AlphaFoldDB" id="A0A101M4G0"/>